<dbReference type="PRINTS" id="PR00775">
    <property type="entry name" value="HEATSHOCK90"/>
</dbReference>
<feature type="domain" description="Peptidase C14 caspase" evidence="1">
    <location>
        <begin position="28"/>
        <end position="224"/>
    </location>
</feature>
<dbReference type="InterPro" id="IPR036890">
    <property type="entry name" value="HATPase_C_sf"/>
</dbReference>
<reference evidence="4 5" key="1">
    <citation type="submission" date="2022-10" db="EMBL/GenBank/DDBJ databases">
        <title>The complete genomes of actinobacterial strains from the NBC collection.</title>
        <authorList>
            <person name="Joergensen T.S."/>
            <person name="Alvarez Arevalo M."/>
            <person name="Sterndorff E.B."/>
            <person name="Faurdal D."/>
            <person name="Vuksanovic O."/>
            <person name="Mourched A.-S."/>
            <person name="Charusanti P."/>
            <person name="Shaw S."/>
            <person name="Blin K."/>
            <person name="Weber T."/>
        </authorList>
    </citation>
    <scope>NUCLEOTIDE SEQUENCE [LARGE SCALE GENOMIC DNA]</scope>
    <source>
        <strain evidence="4 5">NBC_00396</strain>
    </source>
</reference>
<evidence type="ECO:0000259" key="2">
    <source>
        <dbReference type="Pfam" id="PF24401"/>
    </source>
</evidence>
<dbReference type="InterPro" id="IPR052039">
    <property type="entry name" value="Caspase-related_regulators"/>
</dbReference>
<dbReference type="Gene3D" id="3.40.50.1460">
    <property type="match status" value="1"/>
</dbReference>
<dbReference type="PANTHER" id="PTHR22576">
    <property type="entry name" value="MUCOSA ASSOCIATED LYMPHOID TISSUE LYMPHOMA TRANSLOCATION PROTEIN 1/PARACASPASE"/>
    <property type="match status" value="1"/>
</dbReference>
<dbReference type="InterPro" id="IPR056506">
    <property type="entry name" value="iHD-CE"/>
</dbReference>
<sequence length="1621" mass="179940">MTNRSALLIGVPSCDNDLFAAIPEVVTADVQRMRDVLLQSGYAVTCCGVDDRDGKEPTGNRITAAMKHAFREAPSDGILLIYFSGHGVVVDGQSWLVPKDAYAGPDGPDTEGLVPLVPTGVEQCPARLVLLLVDACRNDLSGQLTAPARGHLPFPPAGALVLMNSCSPGERSLYGPEGSYFTGVVADVLDSRFPARTFREVEQAVIQRVGRVVARVNGMQQSPETLVAGRIGRTAIDDIEICTGDQVSETWRQVVQQSPLWHRSSVDREVLDQVRRAVLDTVDACARDWLDARERLSDRAGLNDAWSTPDYPARVLANLTQLLPADIELSTAELAAAITVPFLRECALNAGLRLAAGISPQDFTRTFEDGPRNDLEITHSMHEHMWRRAEGLARRNRSEARDALAMWLVHRWLATRSSLWTDAVVVTLIERLAAGVNNDTGLTSGELCELIRVLMQTVDADASDELLTSQLAKRLFDPRLRTLGAMFWLAGITAADPRRMPSVVVDHIGVQDEVTVTELQRATGQMGWRRIGGELSLQAVCAHPAIYAAFEGVARRAEQARAAIAGIDLHEGMAGGLPVAITTSGLRPEHKDGVPLFDTPPMEFRLSADKVRELLMGRQLYGEPDLAVRELYQNALDACRYRHTRREYRRGTSHSVASWSGTITIRQGTKGGRQFIECADNGVGMSRSTLTSTFANAGERFVYGSAFRAEQALWEVADPPLRLIPNSQFGIGVFSYFMIAEEIEIWTRPIGVDDVPEGQAYHVRIASSGSLFQITQCHEMTAGGTIVRLWLTGDEPISVRRTMRRLLWLAEFRVEVTEDDGTETWEPDQLRFSGATVAPLRHGEDLWWVPGEGGLLADGIRTSEERYGLLVNLRGQHRPQFTVDRNRLRRWDREWINGEVHESLPALSNWPGLTLNWLWKVTEKSPEIAEAVFDWLVTHDRDITIEGSWVHGRSAPIQRIGCLPVDQELFTGELRPRRFYNDHMWLLTWRIGAWRDVVHLPGWEQVPVAACLDGHPLARPLDAAVVHKIYEWGDRYRAGGRFGAPTVEELLLTAADEYESPIDRLKRLRRFAIAGLDLSAARQIPPISCRFHDRERPPNREMEHADLLPAVPAWAPPGTPAREAVGGWLAVASNALNAPVREVLRRVNALVPQTWTPPDLTGRTELLDHVFRPAETSLFSAGLYNGPPWIGADVPPTHVMKASTSLGKSVTEILQMFERFAPLGYRVIGRDQYPPDLQPVENAALAYVEVVPQQLTPLQVFVLAGQLALTVHQVRQGLDRLVEAGLVLLPEHEPLPDATPSEMERSILNEQLMIYNFRKQTLVLSEGWTAVFFLASYIGPPKFGGFGDRLATARRLLQVVAPTRPVSMPEIVDLSYRLDLSIADSIDHYRLLFEDAADVSALPSEAFSCAVACHRNEEFVALLGNYERAYHGDHTVNWSLRPGDYVSGAATARQSIPAFLERLEPYRSLGAPLPDLTDEEISRLDDHMVDRHDVTMLHRTDSYGLDHPVDVVTPLWLLQISGRFGWTVMEARSRMARFEPLGLEVQCQAQHCPDSIVDWRDLLVLTTHLDGQAPVLAGPVTTEHLHAAAAEIGESTADVVGRLAKYAKLFDYTLEGEYGDG</sequence>
<dbReference type="InterPro" id="IPR029030">
    <property type="entry name" value="Caspase-like_dom_sf"/>
</dbReference>
<evidence type="ECO:0000313" key="4">
    <source>
        <dbReference type="EMBL" id="WUI85476.1"/>
    </source>
</evidence>
<feature type="domain" description="wHTH-Hsp90 Na associated" evidence="3">
    <location>
        <begin position="1172"/>
        <end position="1225"/>
    </location>
</feature>
<dbReference type="InterPro" id="IPR020575">
    <property type="entry name" value="Hsp90_N"/>
</dbReference>
<name>A0ABZ1PMW7_9ACTN</name>
<accession>A0ABZ1PMW7</accession>
<proteinExistence type="predicted"/>
<evidence type="ECO:0000313" key="5">
    <source>
        <dbReference type="Proteomes" id="UP001346877"/>
    </source>
</evidence>
<dbReference type="EMBL" id="CP107941">
    <property type="protein sequence ID" value="WUI85476.1"/>
    <property type="molecule type" value="Genomic_DNA"/>
</dbReference>
<dbReference type="InterPro" id="IPR056507">
    <property type="entry name" value="wHTH-HSP90_Na-assoc"/>
</dbReference>
<evidence type="ECO:0000259" key="1">
    <source>
        <dbReference type="Pfam" id="PF00656"/>
    </source>
</evidence>
<feature type="domain" description="wHTH-Hsp90 Na associated" evidence="3">
    <location>
        <begin position="1557"/>
        <end position="1606"/>
    </location>
</feature>
<dbReference type="InterPro" id="IPR011600">
    <property type="entry name" value="Pept_C14_caspase"/>
</dbReference>
<dbReference type="SUPFAM" id="SSF52129">
    <property type="entry name" value="Caspase-like"/>
    <property type="match status" value="1"/>
</dbReference>
<dbReference type="RefSeq" id="WP_328375756.1">
    <property type="nucleotide sequence ID" value="NZ_CP107941.1"/>
</dbReference>
<keyword evidence="5" id="KW-1185">Reference proteome</keyword>
<evidence type="ECO:0000259" key="3">
    <source>
        <dbReference type="Pfam" id="PF24410"/>
    </source>
</evidence>
<dbReference type="Pfam" id="PF00656">
    <property type="entry name" value="Peptidase_C14"/>
    <property type="match status" value="1"/>
</dbReference>
<feature type="domain" description="iHD-CE" evidence="2">
    <location>
        <begin position="251"/>
        <end position="588"/>
    </location>
</feature>
<dbReference type="PANTHER" id="PTHR22576:SF37">
    <property type="entry name" value="MUCOSA-ASSOCIATED LYMPHOID TISSUE LYMPHOMA TRANSLOCATION PROTEIN 1"/>
    <property type="match status" value="1"/>
</dbReference>
<dbReference type="Pfam" id="PF24401">
    <property type="entry name" value="iHD-CE"/>
    <property type="match status" value="1"/>
</dbReference>
<dbReference type="Proteomes" id="UP001346877">
    <property type="component" value="Chromosome"/>
</dbReference>
<dbReference type="SUPFAM" id="SSF55874">
    <property type="entry name" value="ATPase domain of HSP90 chaperone/DNA topoisomerase II/histidine kinase"/>
    <property type="match status" value="1"/>
</dbReference>
<dbReference type="Gene3D" id="3.30.565.10">
    <property type="entry name" value="Histidine kinase-like ATPase, C-terminal domain"/>
    <property type="match status" value="1"/>
</dbReference>
<organism evidence="4 5">
    <name type="scientific">Micromonospora zamorensis</name>
    <dbReference type="NCBI Taxonomy" id="709883"/>
    <lineage>
        <taxon>Bacteria</taxon>
        <taxon>Bacillati</taxon>
        <taxon>Actinomycetota</taxon>
        <taxon>Actinomycetes</taxon>
        <taxon>Micromonosporales</taxon>
        <taxon>Micromonosporaceae</taxon>
        <taxon>Micromonospora</taxon>
    </lineage>
</organism>
<gene>
    <name evidence="4" type="ORF">OG375_14565</name>
</gene>
<protein>
    <submittedName>
        <fullName evidence="4">Caspase family protein</fullName>
    </submittedName>
</protein>
<dbReference type="Pfam" id="PF24410">
    <property type="entry name" value="wHTH-HSP90_Na-assoc"/>
    <property type="match status" value="2"/>
</dbReference>